<reference evidence="7 8" key="1">
    <citation type="submission" date="2021-02" db="EMBL/GenBank/DDBJ databases">
        <title>Plant Genome Project.</title>
        <authorList>
            <person name="Zhang R.-G."/>
        </authorList>
    </citation>
    <scope>NUCLEOTIDE SEQUENCE [LARGE SCALE GENOMIC DNA]</scope>
    <source>
        <tissue evidence="7">Leaves</tissue>
    </source>
</reference>
<keyword evidence="5" id="KW-0539">Nucleus</keyword>
<accession>A0ABQ8IGX4</accession>
<dbReference type="Gene3D" id="3.40.1810.10">
    <property type="entry name" value="Transcription factor, MADS-box"/>
    <property type="match status" value="1"/>
</dbReference>
<dbReference type="PANTHER" id="PTHR11945">
    <property type="entry name" value="MADS BOX PROTEIN"/>
    <property type="match status" value="1"/>
</dbReference>
<evidence type="ECO:0000256" key="1">
    <source>
        <dbReference type="ARBA" id="ARBA00004123"/>
    </source>
</evidence>
<keyword evidence="3" id="KW-0238">DNA-binding</keyword>
<feature type="domain" description="MADS-box" evidence="6">
    <location>
        <begin position="9"/>
        <end position="69"/>
    </location>
</feature>
<proteinExistence type="predicted"/>
<keyword evidence="2" id="KW-0805">Transcription regulation</keyword>
<evidence type="ECO:0000259" key="6">
    <source>
        <dbReference type="PROSITE" id="PS50066"/>
    </source>
</evidence>
<dbReference type="PANTHER" id="PTHR11945:SF725">
    <property type="entry name" value="AGAMOUS-LIKE 58-RELATED"/>
    <property type="match status" value="1"/>
</dbReference>
<sequence>MAESNKKTRGKQIIEIKRIENEHDRLVTFSKRRSGIYKKASELVTLAGCEVGVLVFSPSGKPYSFGHPSIEAVSNRFLGVNAPTNYNTHRLVEARQQLRISELNQLHNNHLHQLDVENERGKMLKEMTRGKETQGWWEAPIDKLNIEGLHKLDSLFEELNKNLHSKLHEKSPGDGGDCSSSLPQLNPCQQGFQFLANPEENLSSAFPHGHGYGSNEPDQL</sequence>
<dbReference type="SMART" id="SM00432">
    <property type="entry name" value="MADS"/>
    <property type="match status" value="1"/>
</dbReference>
<dbReference type="PRINTS" id="PR00404">
    <property type="entry name" value="MADSDOMAIN"/>
</dbReference>
<comment type="subcellular location">
    <subcellularLocation>
        <location evidence="1">Nucleus</location>
    </subcellularLocation>
</comment>
<keyword evidence="4" id="KW-0804">Transcription</keyword>
<dbReference type="Pfam" id="PF00319">
    <property type="entry name" value="SRF-TF"/>
    <property type="match status" value="1"/>
</dbReference>
<protein>
    <recommendedName>
        <fullName evidence="6">MADS-box domain-containing protein</fullName>
    </recommendedName>
</protein>
<evidence type="ECO:0000313" key="7">
    <source>
        <dbReference type="EMBL" id="KAH7575684.1"/>
    </source>
</evidence>
<evidence type="ECO:0000256" key="4">
    <source>
        <dbReference type="ARBA" id="ARBA00023163"/>
    </source>
</evidence>
<comment type="caution">
    <text evidence="7">The sequence shown here is derived from an EMBL/GenBank/DDBJ whole genome shotgun (WGS) entry which is preliminary data.</text>
</comment>
<evidence type="ECO:0000256" key="5">
    <source>
        <dbReference type="ARBA" id="ARBA00023242"/>
    </source>
</evidence>
<dbReference type="EMBL" id="JAFEMO010000002">
    <property type="protein sequence ID" value="KAH7575684.1"/>
    <property type="molecule type" value="Genomic_DNA"/>
</dbReference>
<dbReference type="InterPro" id="IPR002100">
    <property type="entry name" value="TF_MADSbox"/>
</dbReference>
<dbReference type="PROSITE" id="PS50066">
    <property type="entry name" value="MADS_BOX_2"/>
    <property type="match status" value="1"/>
</dbReference>
<keyword evidence="8" id="KW-1185">Reference proteome</keyword>
<dbReference type="SUPFAM" id="SSF55455">
    <property type="entry name" value="SRF-like"/>
    <property type="match status" value="1"/>
</dbReference>
<organism evidence="7 8">
    <name type="scientific">Xanthoceras sorbifolium</name>
    <dbReference type="NCBI Taxonomy" id="99658"/>
    <lineage>
        <taxon>Eukaryota</taxon>
        <taxon>Viridiplantae</taxon>
        <taxon>Streptophyta</taxon>
        <taxon>Embryophyta</taxon>
        <taxon>Tracheophyta</taxon>
        <taxon>Spermatophyta</taxon>
        <taxon>Magnoliopsida</taxon>
        <taxon>eudicotyledons</taxon>
        <taxon>Gunneridae</taxon>
        <taxon>Pentapetalae</taxon>
        <taxon>rosids</taxon>
        <taxon>malvids</taxon>
        <taxon>Sapindales</taxon>
        <taxon>Sapindaceae</taxon>
        <taxon>Xanthoceroideae</taxon>
        <taxon>Xanthoceras</taxon>
    </lineage>
</organism>
<evidence type="ECO:0000313" key="8">
    <source>
        <dbReference type="Proteomes" id="UP000827721"/>
    </source>
</evidence>
<evidence type="ECO:0000256" key="3">
    <source>
        <dbReference type="ARBA" id="ARBA00023125"/>
    </source>
</evidence>
<name>A0ABQ8IGX4_9ROSI</name>
<evidence type="ECO:0000256" key="2">
    <source>
        <dbReference type="ARBA" id="ARBA00023015"/>
    </source>
</evidence>
<gene>
    <name evidence="7" type="ORF">JRO89_XS02G0193100</name>
</gene>
<dbReference type="InterPro" id="IPR036879">
    <property type="entry name" value="TF_MADSbox_sf"/>
</dbReference>
<dbReference type="Proteomes" id="UP000827721">
    <property type="component" value="Unassembled WGS sequence"/>
</dbReference>